<evidence type="ECO:0000313" key="3">
    <source>
        <dbReference type="Proteomes" id="UP001057580"/>
    </source>
</evidence>
<protein>
    <submittedName>
        <fullName evidence="2">MaoC family dehydratase</fullName>
    </submittedName>
</protein>
<dbReference type="GO" id="GO:0019171">
    <property type="term" value="F:(3R)-hydroxyacyl-[acyl-carrier-protein] dehydratase activity"/>
    <property type="evidence" value="ECO:0007669"/>
    <property type="project" value="TreeGrafter"/>
</dbReference>
<dbReference type="InterPro" id="IPR029069">
    <property type="entry name" value="HotDog_dom_sf"/>
</dbReference>
<feature type="domain" description="MaoC-like" evidence="1">
    <location>
        <begin position="81"/>
        <end position="172"/>
    </location>
</feature>
<evidence type="ECO:0000313" key="2">
    <source>
        <dbReference type="EMBL" id="UWM53830.1"/>
    </source>
</evidence>
<dbReference type="Proteomes" id="UP001057580">
    <property type="component" value="Chromosome"/>
</dbReference>
<dbReference type="CDD" id="cd03449">
    <property type="entry name" value="R_hydratase"/>
    <property type="match status" value="1"/>
</dbReference>
<keyword evidence="3" id="KW-1185">Reference proteome</keyword>
<dbReference type="SUPFAM" id="SSF54637">
    <property type="entry name" value="Thioesterase/thiol ester dehydrase-isomerase"/>
    <property type="match status" value="1"/>
</dbReference>
<accession>A0A9E7R392</accession>
<dbReference type="EMBL" id="CP104003">
    <property type="protein sequence ID" value="UWM53830.1"/>
    <property type="molecule type" value="Genomic_DNA"/>
</dbReference>
<sequence>MSDSYSSLFDAWSRASTRAFENYLAANRAAMAAMGVSTEETWGDTAATLGNGQVETTVAADATLPGWEVELDATDGGLQVGDSVRFSKTLSAEDVEQFAAVSGDTNPLHLDDEAASQTRFGGRIVHGSLVSGLISAALARLPGTVVYLSQDTEFRAPVRIGDRVTADVEAVEDLGGNRFRLRTQVLRDDDPVIDGEAVVLIE</sequence>
<gene>
    <name evidence="2" type="ORF">N0B31_17060</name>
</gene>
<dbReference type="Pfam" id="PF01575">
    <property type="entry name" value="MaoC_dehydratas"/>
    <property type="match status" value="1"/>
</dbReference>
<dbReference type="KEGG" id="ssai:N0B31_17060"/>
<dbReference type="InterPro" id="IPR050965">
    <property type="entry name" value="UPF0336/Enoyl-CoA_hydratase"/>
</dbReference>
<dbReference type="RefSeq" id="WP_260592824.1">
    <property type="nucleotide sequence ID" value="NZ_CP104003.1"/>
</dbReference>
<dbReference type="AlphaFoldDB" id="A0A9E7R392"/>
<dbReference type="GO" id="GO:0006633">
    <property type="term" value="P:fatty acid biosynthetic process"/>
    <property type="evidence" value="ECO:0007669"/>
    <property type="project" value="TreeGrafter"/>
</dbReference>
<dbReference type="PANTHER" id="PTHR43437">
    <property type="entry name" value="HYDROXYACYL-THIOESTER DEHYDRATASE TYPE 2, MITOCHONDRIAL-RELATED"/>
    <property type="match status" value="1"/>
</dbReference>
<dbReference type="PANTHER" id="PTHR43437:SF3">
    <property type="entry name" value="HYDROXYACYL-THIOESTER DEHYDRATASE TYPE 2, MITOCHONDRIAL"/>
    <property type="match status" value="1"/>
</dbReference>
<reference evidence="2" key="1">
    <citation type="submission" date="2022-09" db="EMBL/GenBank/DDBJ databases">
        <title>Diverse halophilic archaea isolated from saline environments.</title>
        <authorList>
            <person name="Cui H.-L."/>
        </authorList>
    </citation>
    <scope>NUCLEOTIDE SEQUENCE</scope>
    <source>
        <strain evidence="2">ZS-35-S2</strain>
    </source>
</reference>
<dbReference type="GeneID" id="74944168"/>
<name>A0A9E7R392_9EURY</name>
<proteinExistence type="predicted"/>
<organism evidence="2 3">
    <name type="scientific">Salinirubellus salinus</name>
    <dbReference type="NCBI Taxonomy" id="1364945"/>
    <lineage>
        <taxon>Archaea</taxon>
        <taxon>Methanobacteriati</taxon>
        <taxon>Methanobacteriota</taxon>
        <taxon>Stenosarchaea group</taxon>
        <taxon>Halobacteria</taxon>
        <taxon>Halobacteriales</taxon>
        <taxon>Natronomonadaceae</taxon>
        <taxon>Salinirubellus</taxon>
    </lineage>
</organism>
<evidence type="ECO:0000259" key="1">
    <source>
        <dbReference type="Pfam" id="PF01575"/>
    </source>
</evidence>
<dbReference type="Gene3D" id="3.10.129.10">
    <property type="entry name" value="Hotdog Thioesterase"/>
    <property type="match status" value="1"/>
</dbReference>
<dbReference type="InterPro" id="IPR002539">
    <property type="entry name" value="MaoC-like_dom"/>
</dbReference>